<evidence type="ECO:0000313" key="5">
    <source>
        <dbReference type="Proteomes" id="UP000619244"/>
    </source>
</evidence>
<feature type="domain" description="Teneurin-like YD-shell" evidence="3">
    <location>
        <begin position="167"/>
        <end position="267"/>
    </location>
</feature>
<reference evidence="4" key="2">
    <citation type="submission" date="2020-09" db="EMBL/GenBank/DDBJ databases">
        <authorList>
            <person name="Sun Q."/>
            <person name="Ohkuma M."/>
        </authorList>
    </citation>
    <scope>NUCLEOTIDE SEQUENCE</scope>
    <source>
        <strain evidence="4">JCM 4790</strain>
    </source>
</reference>
<dbReference type="RefSeq" id="WP_190191504.1">
    <property type="nucleotide sequence ID" value="NZ_BMVU01000017.1"/>
</dbReference>
<dbReference type="InterPro" id="IPR050708">
    <property type="entry name" value="T6SS_VgrG/RHS"/>
</dbReference>
<evidence type="ECO:0000256" key="1">
    <source>
        <dbReference type="ARBA" id="ARBA00022737"/>
    </source>
</evidence>
<proteinExistence type="predicted"/>
<dbReference type="NCBIfam" id="TIGR01643">
    <property type="entry name" value="YD_repeat_2x"/>
    <property type="match status" value="4"/>
</dbReference>
<dbReference type="SUPFAM" id="SSF50993">
    <property type="entry name" value="Peptidase/esterase 'gauge' domain"/>
    <property type="match status" value="1"/>
</dbReference>
<protein>
    <recommendedName>
        <fullName evidence="3">Teneurin-like YD-shell domain-containing protein</fullName>
    </recommendedName>
</protein>
<sequence>MQEGAPAKEGQDKRPCAHATGRDADPDGAGDGEDRGDGQVTEVTDALERTRSTKYDANHNIDTATDAMGSGTTPGNVTDYGFNTRNNVETVTAPTGGRTVNNWQTIAGADVPEDSTNADGEKTEFTYDTAGNTMSVAQAGTGGGDVSYTYNKSTPECGGFEGQRCTQKTKMTSSKTVTTSFTYDDKGNLKRVKAPSPLGETTYTYDALGRTETITDARGIKKVYVYDNRDRITTVSSTNDTVRYWYDGDGNLVQRTDGTGTVKYDFDPLQRETVRHLQDGSQTLLAYTAAGNVDYYQDPAGRTDYTWNEVNKLTELKDPQGAVTTYKYNNNDVRTTTTYPGGTVQKVDVDDSSRPKSIKVTSDQGILVDLAYGYGYGYGTKTDGSKIRTSTDHVTGRERAYSHDGAGRFSYAKEEKDGAVVDSWRCRQISTRLTQRCWEAWSSSGLRCVVQRDSRGGGCGPWATPENASSW</sequence>
<dbReference type="AlphaFoldDB" id="A0A918U117"/>
<dbReference type="Gene3D" id="2.180.10.10">
    <property type="entry name" value="RHS repeat-associated core"/>
    <property type="match status" value="3"/>
</dbReference>
<gene>
    <name evidence="4" type="ORF">GCM10010358_38520</name>
</gene>
<dbReference type="PANTHER" id="PTHR32305">
    <property type="match status" value="1"/>
</dbReference>
<dbReference type="InterPro" id="IPR031325">
    <property type="entry name" value="RHS_repeat"/>
</dbReference>
<dbReference type="EMBL" id="BMVU01000017">
    <property type="protein sequence ID" value="GGX80446.1"/>
    <property type="molecule type" value="Genomic_DNA"/>
</dbReference>
<dbReference type="Pfam" id="PF05593">
    <property type="entry name" value="RHS_repeat"/>
    <property type="match status" value="1"/>
</dbReference>
<keyword evidence="5" id="KW-1185">Reference proteome</keyword>
<feature type="region of interest" description="Disordered" evidence="2">
    <location>
        <begin position="1"/>
        <end position="55"/>
    </location>
</feature>
<organism evidence="4 5">
    <name type="scientific">Streptomyces minutiscleroticus</name>
    <dbReference type="NCBI Taxonomy" id="68238"/>
    <lineage>
        <taxon>Bacteria</taxon>
        <taxon>Bacillati</taxon>
        <taxon>Actinomycetota</taxon>
        <taxon>Actinomycetes</taxon>
        <taxon>Kitasatosporales</taxon>
        <taxon>Streptomycetaceae</taxon>
        <taxon>Streptomyces</taxon>
    </lineage>
</organism>
<accession>A0A918U117</accession>
<keyword evidence="1" id="KW-0677">Repeat</keyword>
<comment type="caution">
    <text evidence="4">The sequence shown here is derived from an EMBL/GenBank/DDBJ whole genome shotgun (WGS) entry which is preliminary data.</text>
</comment>
<evidence type="ECO:0000259" key="3">
    <source>
        <dbReference type="Pfam" id="PF25023"/>
    </source>
</evidence>
<evidence type="ECO:0000256" key="2">
    <source>
        <dbReference type="SAM" id="MobiDB-lite"/>
    </source>
</evidence>
<dbReference type="Pfam" id="PF25023">
    <property type="entry name" value="TEN_YD-shell"/>
    <property type="match status" value="1"/>
</dbReference>
<feature type="compositionally biased region" description="Basic and acidic residues" evidence="2">
    <location>
        <begin position="46"/>
        <end position="55"/>
    </location>
</feature>
<reference evidence="4" key="1">
    <citation type="journal article" date="2014" name="Int. J. Syst. Evol. Microbiol.">
        <title>Complete genome sequence of Corynebacterium casei LMG S-19264T (=DSM 44701T), isolated from a smear-ripened cheese.</title>
        <authorList>
            <consortium name="US DOE Joint Genome Institute (JGI-PGF)"/>
            <person name="Walter F."/>
            <person name="Albersmeier A."/>
            <person name="Kalinowski J."/>
            <person name="Ruckert C."/>
        </authorList>
    </citation>
    <scope>NUCLEOTIDE SEQUENCE</scope>
    <source>
        <strain evidence="4">JCM 4790</strain>
    </source>
</reference>
<feature type="compositionally biased region" description="Basic and acidic residues" evidence="2">
    <location>
        <begin position="9"/>
        <end position="25"/>
    </location>
</feature>
<evidence type="ECO:0000313" key="4">
    <source>
        <dbReference type="EMBL" id="GGX80446.1"/>
    </source>
</evidence>
<dbReference type="Proteomes" id="UP000619244">
    <property type="component" value="Unassembled WGS sequence"/>
</dbReference>
<dbReference type="InterPro" id="IPR056823">
    <property type="entry name" value="TEN-like_YD-shell"/>
</dbReference>
<name>A0A918U117_9ACTN</name>
<dbReference type="PANTHER" id="PTHR32305:SF15">
    <property type="entry name" value="PROTEIN RHSA-RELATED"/>
    <property type="match status" value="1"/>
</dbReference>
<dbReference type="InterPro" id="IPR006530">
    <property type="entry name" value="YD"/>
</dbReference>